<dbReference type="EMBL" id="VSSQ01049793">
    <property type="protein sequence ID" value="MPN03876.1"/>
    <property type="molecule type" value="Genomic_DNA"/>
</dbReference>
<protein>
    <submittedName>
        <fullName evidence="1">Uncharacterized protein</fullName>
    </submittedName>
</protein>
<dbReference type="AlphaFoldDB" id="A0A645ER01"/>
<sequence length="139" mass="15224">MQGFQDDFLQRRIAYAVRGTGLAVLVGGANVVDVLFIPCWNGFTHHTCAALATEYHAAEKLYRILVGACAGVQAEHFLNAAKIGAVDDRFVVILNDDPFALRFCETLMHLVARSSSLTLRQNADVDRIFEDADNGTGRP</sequence>
<accession>A0A645ER01</accession>
<proteinExistence type="predicted"/>
<evidence type="ECO:0000313" key="1">
    <source>
        <dbReference type="EMBL" id="MPN03876.1"/>
    </source>
</evidence>
<organism evidence="1">
    <name type="scientific">bioreactor metagenome</name>
    <dbReference type="NCBI Taxonomy" id="1076179"/>
    <lineage>
        <taxon>unclassified sequences</taxon>
        <taxon>metagenomes</taxon>
        <taxon>ecological metagenomes</taxon>
    </lineage>
</organism>
<gene>
    <name evidence="1" type="ORF">SDC9_151111</name>
</gene>
<reference evidence="1" key="1">
    <citation type="submission" date="2019-08" db="EMBL/GenBank/DDBJ databases">
        <authorList>
            <person name="Kucharzyk K."/>
            <person name="Murdoch R.W."/>
            <person name="Higgins S."/>
            <person name="Loffler F."/>
        </authorList>
    </citation>
    <scope>NUCLEOTIDE SEQUENCE</scope>
</reference>
<name>A0A645ER01_9ZZZZ</name>
<comment type="caution">
    <text evidence="1">The sequence shown here is derived from an EMBL/GenBank/DDBJ whole genome shotgun (WGS) entry which is preliminary data.</text>
</comment>